<accession>E9GRA1</accession>
<evidence type="ECO:0000313" key="2">
    <source>
        <dbReference type="Proteomes" id="UP000000305"/>
    </source>
</evidence>
<sequence>MGLQERPAVVGGGIMFKQDICAVLRNRDRSNCISSQKSQRTESIEYSHMTPDDFINIIKAERDKILIQIGKGTLDWIIQKEEAGNRAPFEAPSKSTYAGAAKSVTLVAKLDPEGDTAVFDEKSWIRYSKATTSGQRSNNSQRKTIRLV</sequence>
<dbReference type="AlphaFoldDB" id="E9GRA1"/>
<protein>
    <submittedName>
        <fullName evidence="1">Uncharacterized protein</fullName>
    </submittedName>
</protein>
<evidence type="ECO:0000313" key="1">
    <source>
        <dbReference type="EMBL" id="EFX78029.1"/>
    </source>
</evidence>
<gene>
    <name evidence="1" type="ORF">DAPPUDRAFT_105621</name>
</gene>
<dbReference type="Proteomes" id="UP000000305">
    <property type="component" value="Unassembled WGS sequence"/>
</dbReference>
<dbReference type="KEGG" id="dpx:DAPPUDRAFT_105621"/>
<proteinExistence type="predicted"/>
<name>E9GRA1_DAPPU</name>
<dbReference type="EMBL" id="GL732559">
    <property type="protein sequence ID" value="EFX78029.1"/>
    <property type="molecule type" value="Genomic_DNA"/>
</dbReference>
<dbReference type="InParanoid" id="E9GRA1"/>
<organism evidence="1 2">
    <name type="scientific">Daphnia pulex</name>
    <name type="common">Water flea</name>
    <dbReference type="NCBI Taxonomy" id="6669"/>
    <lineage>
        <taxon>Eukaryota</taxon>
        <taxon>Metazoa</taxon>
        <taxon>Ecdysozoa</taxon>
        <taxon>Arthropoda</taxon>
        <taxon>Crustacea</taxon>
        <taxon>Branchiopoda</taxon>
        <taxon>Diplostraca</taxon>
        <taxon>Cladocera</taxon>
        <taxon>Anomopoda</taxon>
        <taxon>Daphniidae</taxon>
        <taxon>Daphnia</taxon>
    </lineage>
</organism>
<dbReference type="HOGENOM" id="CLU_1760632_0_0_1"/>
<reference evidence="1 2" key="1">
    <citation type="journal article" date="2011" name="Science">
        <title>The ecoresponsive genome of Daphnia pulex.</title>
        <authorList>
            <person name="Colbourne J.K."/>
            <person name="Pfrender M.E."/>
            <person name="Gilbert D."/>
            <person name="Thomas W.K."/>
            <person name="Tucker A."/>
            <person name="Oakley T.H."/>
            <person name="Tokishita S."/>
            <person name="Aerts A."/>
            <person name="Arnold G.J."/>
            <person name="Basu M.K."/>
            <person name="Bauer D.J."/>
            <person name="Caceres C.E."/>
            <person name="Carmel L."/>
            <person name="Casola C."/>
            <person name="Choi J.H."/>
            <person name="Detter J.C."/>
            <person name="Dong Q."/>
            <person name="Dusheyko S."/>
            <person name="Eads B.D."/>
            <person name="Frohlich T."/>
            <person name="Geiler-Samerotte K.A."/>
            <person name="Gerlach D."/>
            <person name="Hatcher P."/>
            <person name="Jogdeo S."/>
            <person name="Krijgsveld J."/>
            <person name="Kriventseva E.V."/>
            <person name="Kultz D."/>
            <person name="Laforsch C."/>
            <person name="Lindquist E."/>
            <person name="Lopez J."/>
            <person name="Manak J.R."/>
            <person name="Muller J."/>
            <person name="Pangilinan J."/>
            <person name="Patwardhan R.P."/>
            <person name="Pitluck S."/>
            <person name="Pritham E.J."/>
            <person name="Rechtsteiner A."/>
            <person name="Rho M."/>
            <person name="Rogozin I.B."/>
            <person name="Sakarya O."/>
            <person name="Salamov A."/>
            <person name="Schaack S."/>
            <person name="Shapiro H."/>
            <person name="Shiga Y."/>
            <person name="Skalitzky C."/>
            <person name="Smith Z."/>
            <person name="Souvorov A."/>
            <person name="Sung W."/>
            <person name="Tang Z."/>
            <person name="Tsuchiya D."/>
            <person name="Tu H."/>
            <person name="Vos H."/>
            <person name="Wang M."/>
            <person name="Wolf Y.I."/>
            <person name="Yamagata H."/>
            <person name="Yamada T."/>
            <person name="Ye Y."/>
            <person name="Shaw J.R."/>
            <person name="Andrews J."/>
            <person name="Crease T.J."/>
            <person name="Tang H."/>
            <person name="Lucas S.M."/>
            <person name="Robertson H.M."/>
            <person name="Bork P."/>
            <person name="Koonin E.V."/>
            <person name="Zdobnov E.M."/>
            <person name="Grigoriev I.V."/>
            <person name="Lynch M."/>
            <person name="Boore J.L."/>
        </authorList>
    </citation>
    <scope>NUCLEOTIDE SEQUENCE [LARGE SCALE GENOMIC DNA]</scope>
</reference>
<keyword evidence="2" id="KW-1185">Reference proteome</keyword>